<dbReference type="GO" id="GO:0015074">
    <property type="term" value="P:DNA integration"/>
    <property type="evidence" value="ECO:0007669"/>
    <property type="project" value="InterPro"/>
</dbReference>
<keyword evidence="4" id="KW-0808">Transferase</keyword>
<dbReference type="InterPro" id="IPR001584">
    <property type="entry name" value="Integrase_cat-core"/>
</dbReference>
<evidence type="ECO:0000313" key="4">
    <source>
        <dbReference type="EMBL" id="GEX90294.1"/>
    </source>
</evidence>
<dbReference type="AlphaFoldDB" id="A0A699HCZ0"/>
<feature type="compositionally biased region" description="Low complexity" evidence="2">
    <location>
        <begin position="32"/>
        <end position="46"/>
    </location>
</feature>
<dbReference type="SUPFAM" id="SSF53098">
    <property type="entry name" value="Ribonuclease H-like"/>
    <property type="match status" value="1"/>
</dbReference>
<feature type="coiled-coil region" evidence="1">
    <location>
        <begin position="264"/>
        <end position="318"/>
    </location>
</feature>
<keyword evidence="1" id="KW-0175">Coiled coil</keyword>
<dbReference type="Gene3D" id="3.30.420.10">
    <property type="entry name" value="Ribonuclease H-like superfamily/Ribonuclease H"/>
    <property type="match status" value="1"/>
</dbReference>
<reference evidence="4" key="1">
    <citation type="journal article" date="2019" name="Sci. Rep.">
        <title>Draft genome of Tanacetum cinerariifolium, the natural source of mosquito coil.</title>
        <authorList>
            <person name="Yamashiro T."/>
            <person name="Shiraishi A."/>
            <person name="Satake H."/>
            <person name="Nakayama K."/>
        </authorList>
    </citation>
    <scope>NUCLEOTIDE SEQUENCE</scope>
</reference>
<dbReference type="EMBL" id="BKCJ010137854">
    <property type="protein sequence ID" value="GEX90294.1"/>
    <property type="molecule type" value="Genomic_DNA"/>
</dbReference>
<sequence>MVVEDDEMLKDKEIHKLMALIPLSFKKIYKPTNNNIRTSSNTSRPNQDNTPRINRGTTYDNQMVGHVDGARENVARECQKPKHEKDATYHKEKMLLCNQKEAIIQLSAKQADWRVDTDDEPEGQEFEAHYLYMAEIQEDNDDFAKERDLLASLVEKLKCEIDDIKNHDKFLKTSNKALVDKLKCEIKDFKTKNKSLESSNNHFKEANNELSKTNQLMLKDLKKFQADLERYHDVNYTSKVELDCAKAKRELISCKMEFEKLDEVTNLQCDYLEALETCECLEKELSKIKTILKSFEALQKHEINLELALQQCKEQIKNDKAFIENHSNVFLKEHEQYFKIQDLKAPLQEKEIAIIIAQILPQNVTSIQKNTNVIAPRMSNSHYSVSRPQLKSNKFEDRVMSNNRQGKKQEVEDRRRNFKFSNNKMVVNACNDSLNAKTSNVNFVCITCGKYLEVAFRNSTHFLRSKDKTLEVLTEFLRFVQRGLHAQVRTVRTDKGTEFLNKTLHAYFNQEGFEHQTTIAQTPEQNGIVKT</sequence>
<keyword evidence="4" id="KW-0695">RNA-directed DNA polymerase</keyword>
<feature type="region of interest" description="Disordered" evidence="2">
    <location>
        <begin position="32"/>
        <end position="58"/>
    </location>
</feature>
<keyword evidence="4" id="KW-0548">Nucleotidyltransferase</keyword>
<feature type="coiled-coil region" evidence="1">
    <location>
        <begin position="179"/>
        <end position="216"/>
    </location>
</feature>
<feature type="compositionally biased region" description="Polar residues" evidence="2">
    <location>
        <begin position="47"/>
        <end position="58"/>
    </location>
</feature>
<evidence type="ECO:0000256" key="2">
    <source>
        <dbReference type="SAM" id="MobiDB-lite"/>
    </source>
</evidence>
<dbReference type="PANTHER" id="PTHR42648:SF28">
    <property type="entry name" value="TRANSPOSON-ENCODED PROTEIN WITH RIBONUCLEASE H-LIKE AND RETROVIRUS ZINC FINGER-LIKE DOMAINS"/>
    <property type="match status" value="1"/>
</dbReference>
<name>A0A699HCZ0_TANCI</name>
<feature type="domain" description="Integrase catalytic" evidence="3">
    <location>
        <begin position="465"/>
        <end position="531"/>
    </location>
</feature>
<dbReference type="InterPro" id="IPR012337">
    <property type="entry name" value="RNaseH-like_sf"/>
</dbReference>
<evidence type="ECO:0000256" key="1">
    <source>
        <dbReference type="SAM" id="Coils"/>
    </source>
</evidence>
<evidence type="ECO:0000259" key="3">
    <source>
        <dbReference type="PROSITE" id="PS50994"/>
    </source>
</evidence>
<dbReference type="GO" id="GO:0003676">
    <property type="term" value="F:nucleic acid binding"/>
    <property type="evidence" value="ECO:0007669"/>
    <property type="project" value="InterPro"/>
</dbReference>
<accession>A0A699HCZ0</accession>
<dbReference type="InterPro" id="IPR039537">
    <property type="entry name" value="Retrotran_Ty1/copia-like"/>
</dbReference>
<organism evidence="4">
    <name type="scientific">Tanacetum cinerariifolium</name>
    <name type="common">Dalmatian daisy</name>
    <name type="synonym">Chrysanthemum cinerariifolium</name>
    <dbReference type="NCBI Taxonomy" id="118510"/>
    <lineage>
        <taxon>Eukaryota</taxon>
        <taxon>Viridiplantae</taxon>
        <taxon>Streptophyta</taxon>
        <taxon>Embryophyta</taxon>
        <taxon>Tracheophyta</taxon>
        <taxon>Spermatophyta</taxon>
        <taxon>Magnoliopsida</taxon>
        <taxon>eudicotyledons</taxon>
        <taxon>Gunneridae</taxon>
        <taxon>Pentapetalae</taxon>
        <taxon>asterids</taxon>
        <taxon>campanulids</taxon>
        <taxon>Asterales</taxon>
        <taxon>Asteraceae</taxon>
        <taxon>Asteroideae</taxon>
        <taxon>Anthemideae</taxon>
        <taxon>Anthemidinae</taxon>
        <taxon>Tanacetum</taxon>
    </lineage>
</organism>
<comment type="caution">
    <text evidence="4">The sequence shown here is derived from an EMBL/GenBank/DDBJ whole genome shotgun (WGS) entry which is preliminary data.</text>
</comment>
<dbReference type="PROSITE" id="PS50994">
    <property type="entry name" value="INTEGRASE"/>
    <property type="match status" value="1"/>
</dbReference>
<protein>
    <submittedName>
        <fullName evidence="4">Putative RNA-directed DNA polymerase</fullName>
    </submittedName>
</protein>
<gene>
    <name evidence="4" type="ORF">Tci_362269</name>
</gene>
<dbReference type="PANTHER" id="PTHR42648">
    <property type="entry name" value="TRANSPOSASE, PUTATIVE-RELATED"/>
    <property type="match status" value="1"/>
</dbReference>
<proteinExistence type="predicted"/>
<dbReference type="InterPro" id="IPR036397">
    <property type="entry name" value="RNaseH_sf"/>
</dbReference>
<dbReference type="GO" id="GO:0003964">
    <property type="term" value="F:RNA-directed DNA polymerase activity"/>
    <property type="evidence" value="ECO:0007669"/>
    <property type="project" value="UniProtKB-KW"/>
</dbReference>